<keyword evidence="6" id="KW-1185">Reference proteome</keyword>
<dbReference type="AlphaFoldDB" id="A0A327WRV5"/>
<evidence type="ECO:0000313" key="3">
    <source>
        <dbReference type="EMBL" id="RAJ94873.1"/>
    </source>
</evidence>
<sequence length="175" mass="19189">MQPKRDLPPTGGEKKRHLWAELLFLTWLLGSALGLYYLTFKDYGEFDPEQLWLGWQAPTDIGQRLDLAADANQVTLVSVREGGCGCNSYVDAHLQQHASVNVVEHTPAQLSQLGFVVPASPMAMVFYGQQLVYAGPFASGPFCATDNSLIDDIVNQNVRLAGTFLNGLIKACRCT</sequence>
<evidence type="ECO:0000259" key="2">
    <source>
        <dbReference type="Pfam" id="PF20029"/>
    </source>
</evidence>
<dbReference type="Proteomes" id="UP000287865">
    <property type="component" value="Unassembled WGS sequence"/>
</dbReference>
<evidence type="ECO:0000313" key="6">
    <source>
        <dbReference type="Proteomes" id="UP000287865"/>
    </source>
</evidence>
<dbReference type="InterPro" id="IPR045494">
    <property type="entry name" value="DUF6436"/>
</dbReference>
<gene>
    <name evidence="3" type="ORF">B0I24_11327</name>
    <name evidence="4" type="ORF">CWE07_12220</name>
</gene>
<organism evidence="3 5">
    <name type="scientific">Aliidiomarina maris</name>
    <dbReference type="NCBI Taxonomy" id="531312"/>
    <lineage>
        <taxon>Bacteria</taxon>
        <taxon>Pseudomonadati</taxon>
        <taxon>Pseudomonadota</taxon>
        <taxon>Gammaproteobacteria</taxon>
        <taxon>Alteromonadales</taxon>
        <taxon>Idiomarinaceae</taxon>
        <taxon>Aliidiomarina</taxon>
    </lineage>
</organism>
<evidence type="ECO:0000313" key="4">
    <source>
        <dbReference type="EMBL" id="RUO20524.1"/>
    </source>
</evidence>
<feature type="transmembrane region" description="Helical" evidence="1">
    <location>
        <begin position="20"/>
        <end position="38"/>
    </location>
</feature>
<reference evidence="4 6" key="1">
    <citation type="journal article" date="2018" name="Front. Microbiol.">
        <title>Genome-Based Analysis Reveals the Taxonomy and Diversity of the Family Idiomarinaceae.</title>
        <authorList>
            <person name="Liu Y."/>
            <person name="Lai Q."/>
            <person name="Shao Z."/>
        </authorList>
    </citation>
    <scope>NUCLEOTIDE SEQUENCE [LARGE SCALE GENOMIC DNA]</scope>
    <source>
        <strain evidence="4 6">CF12-14</strain>
    </source>
</reference>
<dbReference type="Proteomes" id="UP000249203">
    <property type="component" value="Unassembled WGS sequence"/>
</dbReference>
<keyword evidence="1" id="KW-0472">Membrane</keyword>
<evidence type="ECO:0000256" key="1">
    <source>
        <dbReference type="SAM" id="Phobius"/>
    </source>
</evidence>
<reference evidence="3 5" key="2">
    <citation type="submission" date="2018-06" db="EMBL/GenBank/DDBJ databases">
        <title>Genomic Encyclopedia of Type Strains, Phase III (KMG-III): the genomes of soil and plant-associated and newly described type strains.</title>
        <authorList>
            <person name="Whitman W."/>
        </authorList>
    </citation>
    <scope>NUCLEOTIDE SEQUENCE [LARGE SCALE GENOMIC DNA]</scope>
    <source>
        <strain evidence="3 5">CGMCC 1.15366</strain>
    </source>
</reference>
<feature type="domain" description="DUF6436" evidence="2">
    <location>
        <begin position="69"/>
        <end position="175"/>
    </location>
</feature>
<proteinExistence type="predicted"/>
<accession>A0A327WRV5</accession>
<evidence type="ECO:0000313" key="5">
    <source>
        <dbReference type="Proteomes" id="UP000249203"/>
    </source>
</evidence>
<keyword evidence="1" id="KW-1133">Transmembrane helix</keyword>
<comment type="caution">
    <text evidence="3">The sequence shown here is derived from an EMBL/GenBank/DDBJ whole genome shotgun (WGS) entry which is preliminary data.</text>
</comment>
<dbReference type="Pfam" id="PF20029">
    <property type="entry name" value="DUF6436"/>
    <property type="match status" value="1"/>
</dbReference>
<name>A0A327WRV5_9GAMM</name>
<protein>
    <recommendedName>
        <fullName evidence="2">DUF6436 domain-containing protein</fullName>
    </recommendedName>
</protein>
<dbReference type="EMBL" id="QLMD01000013">
    <property type="protein sequence ID" value="RAJ94873.1"/>
    <property type="molecule type" value="Genomic_DNA"/>
</dbReference>
<dbReference type="EMBL" id="PIPK01000013">
    <property type="protein sequence ID" value="RUO20524.1"/>
    <property type="molecule type" value="Genomic_DNA"/>
</dbReference>
<keyword evidence="1" id="KW-0812">Transmembrane</keyword>
<dbReference type="RefSeq" id="WP_111570131.1">
    <property type="nucleotide sequence ID" value="NZ_PIPK01000013.1"/>
</dbReference>
<dbReference type="OrthoDB" id="8897581at2"/>